<sequence length="327" mass="36759">MAGWPADVDLRCVHGEQTDWSQRTRLDPNLPCFCANRGYEFGVYVSFITRHYTRLPAFTVFAQADWFATKSRRSWTIPFHAWTIDCPAFASNDLAVKSAEAQLRPNPVGWIDYLPLGQRHFVWPPRVVTRMTTFYSVDKTSILHGGGRTAKLMEECFREVMRLVGRQNETKPRTRRGHPLSALNITFYTSTNFIVSRQRLLQYSEHVYRTLAHRWVADGMCVPNSTETPEKHKATLGWTAELLHHAIFGNQPLEGAQPARPPVVPSNAHSCWPVSGASLFSTISANKIASSQDYDPVTYRTVCAHLPRNASSASTSCTRAALVGYAG</sequence>
<name>A0AB34JMP5_PRYPA</name>
<evidence type="ECO:0000313" key="1">
    <source>
        <dbReference type="EMBL" id="KAL1522250.1"/>
    </source>
</evidence>
<comment type="caution">
    <text evidence="1">The sequence shown here is derived from an EMBL/GenBank/DDBJ whole genome shotgun (WGS) entry which is preliminary data.</text>
</comment>
<organism evidence="1 2">
    <name type="scientific">Prymnesium parvum</name>
    <name type="common">Toxic golden alga</name>
    <dbReference type="NCBI Taxonomy" id="97485"/>
    <lineage>
        <taxon>Eukaryota</taxon>
        <taxon>Haptista</taxon>
        <taxon>Haptophyta</taxon>
        <taxon>Prymnesiophyceae</taxon>
        <taxon>Prymnesiales</taxon>
        <taxon>Prymnesiaceae</taxon>
        <taxon>Prymnesium</taxon>
    </lineage>
</organism>
<accession>A0AB34JMP5</accession>
<evidence type="ECO:0000313" key="2">
    <source>
        <dbReference type="Proteomes" id="UP001515480"/>
    </source>
</evidence>
<proteinExistence type="predicted"/>
<dbReference type="EMBL" id="JBGBPQ010000006">
    <property type="protein sequence ID" value="KAL1522250.1"/>
    <property type="molecule type" value="Genomic_DNA"/>
</dbReference>
<keyword evidence="2" id="KW-1185">Reference proteome</keyword>
<dbReference type="AlphaFoldDB" id="A0AB34JMP5"/>
<gene>
    <name evidence="1" type="ORF">AB1Y20_017247</name>
</gene>
<dbReference type="Proteomes" id="UP001515480">
    <property type="component" value="Unassembled WGS sequence"/>
</dbReference>
<reference evidence="1 2" key="1">
    <citation type="journal article" date="2024" name="Science">
        <title>Giant polyketide synthase enzymes in the biosynthesis of giant marine polyether toxins.</title>
        <authorList>
            <person name="Fallon T.R."/>
            <person name="Shende V.V."/>
            <person name="Wierzbicki I.H."/>
            <person name="Pendleton A.L."/>
            <person name="Watervoot N.F."/>
            <person name="Auber R.P."/>
            <person name="Gonzalez D.J."/>
            <person name="Wisecaver J.H."/>
            <person name="Moore B.S."/>
        </authorList>
    </citation>
    <scope>NUCLEOTIDE SEQUENCE [LARGE SCALE GENOMIC DNA]</scope>
    <source>
        <strain evidence="1 2">12B1</strain>
    </source>
</reference>
<protein>
    <submittedName>
        <fullName evidence="1">Uncharacterized protein</fullName>
    </submittedName>
</protein>